<dbReference type="InterPro" id="IPR056710">
    <property type="entry name" value="DUF7808"/>
</dbReference>
<dbReference type="PANTHER" id="PTHR34493:SF4">
    <property type="entry name" value="PROTEIN CBG13422"/>
    <property type="match status" value="1"/>
</dbReference>
<keyword evidence="1" id="KW-1133">Transmembrane helix</keyword>
<dbReference type="PANTHER" id="PTHR34493">
    <property type="entry name" value="PROTEIN CBG13422-RELATED"/>
    <property type="match status" value="1"/>
</dbReference>
<dbReference type="WBParaSite" id="SMUV_0000717301-mRNA-1">
    <property type="protein sequence ID" value="SMUV_0000717301-mRNA-1"/>
    <property type="gene ID" value="SMUV_0000717301"/>
</dbReference>
<dbReference type="Pfam" id="PF25096">
    <property type="entry name" value="DUF7808"/>
    <property type="match status" value="1"/>
</dbReference>
<organism evidence="3 4">
    <name type="scientific">Syphacia muris</name>
    <dbReference type="NCBI Taxonomy" id="451379"/>
    <lineage>
        <taxon>Eukaryota</taxon>
        <taxon>Metazoa</taxon>
        <taxon>Ecdysozoa</taxon>
        <taxon>Nematoda</taxon>
        <taxon>Chromadorea</taxon>
        <taxon>Rhabditida</taxon>
        <taxon>Spirurina</taxon>
        <taxon>Oxyuridomorpha</taxon>
        <taxon>Oxyuroidea</taxon>
        <taxon>Oxyuridae</taxon>
        <taxon>Syphacia</taxon>
    </lineage>
</organism>
<protein>
    <recommendedName>
        <fullName evidence="2">DUF7808 domain-containing protein</fullName>
    </recommendedName>
</protein>
<dbReference type="STRING" id="451379.A0A0N5AR40"/>
<evidence type="ECO:0000256" key="1">
    <source>
        <dbReference type="SAM" id="Phobius"/>
    </source>
</evidence>
<feature type="domain" description="DUF7808" evidence="2">
    <location>
        <begin position="36"/>
        <end position="172"/>
    </location>
</feature>
<accession>A0A0N5AR40</accession>
<name>A0A0N5AR40_9BILA</name>
<evidence type="ECO:0000313" key="4">
    <source>
        <dbReference type="WBParaSite" id="SMUV_0000717301-mRNA-1"/>
    </source>
</evidence>
<dbReference type="Proteomes" id="UP000046393">
    <property type="component" value="Unplaced"/>
</dbReference>
<evidence type="ECO:0000313" key="3">
    <source>
        <dbReference type="Proteomes" id="UP000046393"/>
    </source>
</evidence>
<feature type="transmembrane region" description="Helical" evidence="1">
    <location>
        <begin position="12"/>
        <end position="33"/>
    </location>
</feature>
<evidence type="ECO:0000259" key="2">
    <source>
        <dbReference type="Pfam" id="PF25096"/>
    </source>
</evidence>
<sequence>MYRQTLCRANFGSASLSLSVARLLCAFYLIAVLTNAHPQYRKLACLTKDRSFKHGDEKSKCHLVLKDTEDEESGRSAPEDAGCFTVKHNSTSERVYCDIYCPKAHTVFHSAFDLFHRSCFQYHNYQLEQKGENWYLWRSDRCLNSTANFYFGCKFDTPFRKSHPNDQDIFAELRRRKQF</sequence>
<proteinExistence type="predicted"/>
<reference evidence="4" key="1">
    <citation type="submission" date="2017-02" db="UniProtKB">
        <authorList>
            <consortium name="WormBaseParasite"/>
        </authorList>
    </citation>
    <scope>IDENTIFICATION</scope>
</reference>
<keyword evidence="1" id="KW-0472">Membrane</keyword>
<keyword evidence="3" id="KW-1185">Reference proteome</keyword>
<dbReference type="AlphaFoldDB" id="A0A0N5AR40"/>
<keyword evidence="1" id="KW-0812">Transmembrane</keyword>